<dbReference type="RefSeq" id="WP_074951703.1">
    <property type="nucleotide sequence ID" value="NZ_FPBV01000008.1"/>
</dbReference>
<evidence type="ECO:0000256" key="6">
    <source>
        <dbReference type="ARBA" id="ARBA00022691"/>
    </source>
</evidence>
<dbReference type="GO" id="GO:0005737">
    <property type="term" value="C:cytoplasm"/>
    <property type="evidence" value="ECO:0007669"/>
    <property type="project" value="UniProtKB-SubCell"/>
</dbReference>
<evidence type="ECO:0000256" key="2">
    <source>
        <dbReference type="ARBA" id="ARBA00004691"/>
    </source>
</evidence>
<evidence type="ECO:0000256" key="4">
    <source>
        <dbReference type="ARBA" id="ARBA00022490"/>
    </source>
</evidence>
<dbReference type="eggNOG" id="COG0809">
    <property type="taxonomic scope" value="Bacteria"/>
</dbReference>
<dbReference type="OrthoDB" id="9805933at2"/>
<dbReference type="NCBIfam" id="TIGR00113">
    <property type="entry name" value="queA"/>
    <property type="match status" value="1"/>
</dbReference>
<sequence>MRVEDFDYELPEELIAQTPLERRTDSRLMVVDPVARTVRHTRFANLRDHLVPGDVLVLNNSKVLPARIMAVKTDTGARIELLLSKAIADDEWEVLARPAKRLKAGTTLDILEPVPGEADGWRPSGGTAVVTAVREEGLRHLRFSAQEPLEAFFQRVGNVPLPPYIHAKLKDPNRYQTVYAQHAGSVAAPTAGLHFTEDLLQEVREMGVEVHFVTLHVGLGTFKPVKVERVEEHRMHSEAYYVPPSVADAVRRAKREGRRVIAVGTTALRTLESAGQDGDIRAGGGDTSIFIYPGYQFRVIDALITNFHLPKSTLLMLVAAMMGLDFTKRVYETAVAERYRFFSFGDAMFIVRGVWAGDGKGKVAAAGGDSNGTGTV</sequence>
<evidence type="ECO:0000256" key="11">
    <source>
        <dbReference type="ARBA" id="ARBA00069325"/>
    </source>
</evidence>
<dbReference type="PANTHER" id="PTHR30307:SF0">
    <property type="entry name" value="S-ADENOSYLMETHIONINE:TRNA RIBOSYLTRANSFERASE-ISOMERASE"/>
    <property type="match status" value="1"/>
</dbReference>
<evidence type="ECO:0000313" key="14">
    <source>
        <dbReference type="EMBL" id="SFU78653.1"/>
    </source>
</evidence>
<dbReference type="AlphaFoldDB" id="A0A1I7J0D9"/>
<name>A0A1I7J0D9_9BACL</name>
<dbReference type="NCBIfam" id="NF001140">
    <property type="entry name" value="PRK00147.1"/>
    <property type="match status" value="1"/>
</dbReference>
<protein>
    <recommendedName>
        <fullName evidence="11 13">S-adenosylmethionine:tRNA ribosyltransferase-isomerase</fullName>
        <ecNumber evidence="10 13">2.4.99.17</ecNumber>
    </recommendedName>
    <alternativeName>
        <fullName evidence="12 13">Queuosine biosynthesis protein QueA</fullName>
    </alternativeName>
</protein>
<evidence type="ECO:0000256" key="3">
    <source>
        <dbReference type="ARBA" id="ARBA00011245"/>
    </source>
</evidence>
<keyword evidence="6 13" id="KW-0949">S-adenosyl-L-methionine</keyword>
<comment type="pathway">
    <text evidence="2 13">tRNA modification; tRNA-queuosine biosynthesis.</text>
</comment>
<dbReference type="Gene3D" id="2.40.10.240">
    <property type="entry name" value="QueA-like"/>
    <property type="match status" value="1"/>
</dbReference>
<dbReference type="GO" id="GO:0051075">
    <property type="term" value="F:S-adenosylmethionine:tRNA ribosyltransferase-isomerase activity"/>
    <property type="evidence" value="ECO:0007669"/>
    <property type="project" value="UniProtKB-EC"/>
</dbReference>
<dbReference type="SUPFAM" id="SSF111337">
    <property type="entry name" value="QueA-like"/>
    <property type="match status" value="1"/>
</dbReference>
<keyword evidence="15" id="KW-1185">Reference proteome</keyword>
<keyword evidence="5 13" id="KW-0808">Transferase</keyword>
<dbReference type="EMBL" id="FPBV01000008">
    <property type="protein sequence ID" value="SFU78653.1"/>
    <property type="molecule type" value="Genomic_DNA"/>
</dbReference>
<comment type="similarity">
    <text evidence="9 13">Belongs to the QueA family.</text>
</comment>
<dbReference type="FunFam" id="3.40.1780.10:FF:000001">
    <property type="entry name" value="S-adenosylmethionine:tRNA ribosyltransferase-isomerase"/>
    <property type="match status" value="1"/>
</dbReference>
<evidence type="ECO:0000256" key="5">
    <source>
        <dbReference type="ARBA" id="ARBA00022679"/>
    </source>
</evidence>
<dbReference type="HAMAP" id="MF_00113">
    <property type="entry name" value="QueA"/>
    <property type="match status" value="1"/>
</dbReference>
<evidence type="ECO:0000256" key="10">
    <source>
        <dbReference type="ARBA" id="ARBA00066503"/>
    </source>
</evidence>
<dbReference type="UniPathway" id="UPA00392"/>
<dbReference type="FunFam" id="2.40.10.240:FF:000002">
    <property type="entry name" value="S-adenosylmethionine:tRNA ribosyltransferase-isomerase"/>
    <property type="match status" value="1"/>
</dbReference>
<dbReference type="InterPro" id="IPR042118">
    <property type="entry name" value="QueA_dom1"/>
</dbReference>
<accession>A0A1I7J0D9</accession>
<dbReference type="InterPro" id="IPR003699">
    <property type="entry name" value="QueA"/>
</dbReference>
<keyword evidence="14" id="KW-0413">Isomerase</keyword>
<evidence type="ECO:0000256" key="7">
    <source>
        <dbReference type="ARBA" id="ARBA00022785"/>
    </source>
</evidence>
<gene>
    <name evidence="13" type="primary">queA</name>
    <name evidence="14" type="ORF">SAMN05421543_10837</name>
</gene>
<dbReference type="Proteomes" id="UP000183508">
    <property type="component" value="Unassembled WGS sequence"/>
</dbReference>
<evidence type="ECO:0000256" key="13">
    <source>
        <dbReference type="HAMAP-Rule" id="MF_00113"/>
    </source>
</evidence>
<comment type="catalytic activity">
    <reaction evidence="8 13">
        <text>7-aminomethyl-7-carbaguanosine(34) in tRNA + S-adenosyl-L-methionine = epoxyqueuosine(34) in tRNA + adenine + L-methionine + 2 H(+)</text>
        <dbReference type="Rhea" id="RHEA:32155"/>
        <dbReference type="Rhea" id="RHEA-COMP:10342"/>
        <dbReference type="Rhea" id="RHEA-COMP:18582"/>
        <dbReference type="ChEBI" id="CHEBI:15378"/>
        <dbReference type="ChEBI" id="CHEBI:16708"/>
        <dbReference type="ChEBI" id="CHEBI:57844"/>
        <dbReference type="ChEBI" id="CHEBI:59789"/>
        <dbReference type="ChEBI" id="CHEBI:82833"/>
        <dbReference type="ChEBI" id="CHEBI:194443"/>
        <dbReference type="EC" id="2.4.99.17"/>
    </reaction>
</comment>
<evidence type="ECO:0000313" key="15">
    <source>
        <dbReference type="Proteomes" id="UP000183508"/>
    </source>
</evidence>
<dbReference type="STRING" id="392015.SAMN05421543_10837"/>
<reference evidence="15" key="1">
    <citation type="submission" date="2016-10" db="EMBL/GenBank/DDBJ databases">
        <authorList>
            <person name="Varghese N."/>
        </authorList>
    </citation>
    <scope>NUCLEOTIDE SEQUENCE [LARGE SCALE GENOMIC DNA]</scope>
    <source>
        <strain evidence="15">DSM 17980</strain>
    </source>
</reference>
<comment type="subcellular location">
    <subcellularLocation>
        <location evidence="1 13">Cytoplasm</location>
    </subcellularLocation>
</comment>
<keyword evidence="4 13" id="KW-0963">Cytoplasm</keyword>
<dbReference type="InterPro" id="IPR036100">
    <property type="entry name" value="QueA_sf"/>
</dbReference>
<evidence type="ECO:0000256" key="9">
    <source>
        <dbReference type="ARBA" id="ARBA00061210"/>
    </source>
</evidence>
<organism evidence="14 15">
    <name type="scientific">Alicyclobacillus macrosporangiidus</name>
    <dbReference type="NCBI Taxonomy" id="392015"/>
    <lineage>
        <taxon>Bacteria</taxon>
        <taxon>Bacillati</taxon>
        <taxon>Bacillota</taxon>
        <taxon>Bacilli</taxon>
        <taxon>Bacillales</taxon>
        <taxon>Alicyclobacillaceae</taxon>
        <taxon>Alicyclobacillus</taxon>
    </lineage>
</organism>
<dbReference type="PANTHER" id="PTHR30307">
    <property type="entry name" value="S-ADENOSYLMETHIONINE:TRNA RIBOSYLTRANSFERASE-ISOMERASE"/>
    <property type="match status" value="1"/>
</dbReference>
<evidence type="ECO:0000256" key="1">
    <source>
        <dbReference type="ARBA" id="ARBA00004496"/>
    </source>
</evidence>
<dbReference type="InterPro" id="IPR042119">
    <property type="entry name" value="QueA_dom2"/>
</dbReference>
<comment type="subunit">
    <text evidence="3 13">Monomer.</text>
</comment>
<keyword evidence="7 13" id="KW-0671">Queuosine biosynthesis</keyword>
<dbReference type="Pfam" id="PF02547">
    <property type="entry name" value="Queuosine_synth"/>
    <property type="match status" value="1"/>
</dbReference>
<dbReference type="Gene3D" id="3.40.1780.10">
    <property type="entry name" value="QueA-like"/>
    <property type="match status" value="1"/>
</dbReference>
<evidence type="ECO:0000256" key="8">
    <source>
        <dbReference type="ARBA" id="ARBA00052751"/>
    </source>
</evidence>
<dbReference type="GO" id="GO:0008616">
    <property type="term" value="P:tRNA queuosine(34) biosynthetic process"/>
    <property type="evidence" value="ECO:0007669"/>
    <property type="project" value="UniProtKB-UniRule"/>
</dbReference>
<comment type="function">
    <text evidence="13">Transfers and isomerizes the ribose moiety from AdoMet to the 7-aminomethyl group of 7-deazaguanine (preQ1-tRNA) to give epoxyqueuosine (oQ-tRNA).</text>
</comment>
<evidence type="ECO:0000256" key="12">
    <source>
        <dbReference type="ARBA" id="ARBA00076160"/>
    </source>
</evidence>
<proteinExistence type="inferred from homology"/>
<dbReference type="EC" id="2.4.99.17" evidence="10 13"/>